<evidence type="ECO:0000313" key="1">
    <source>
        <dbReference type="EMBL" id="XAH73120.1"/>
    </source>
</evidence>
<organism evidence="1 2">
    <name type="scientific">Kineothrix sedimenti</name>
    <dbReference type="NCBI Taxonomy" id="3123317"/>
    <lineage>
        <taxon>Bacteria</taxon>
        <taxon>Bacillati</taxon>
        <taxon>Bacillota</taxon>
        <taxon>Clostridia</taxon>
        <taxon>Lachnospirales</taxon>
        <taxon>Lachnospiraceae</taxon>
        <taxon>Kineothrix</taxon>
    </lineage>
</organism>
<reference evidence="1 2" key="1">
    <citation type="submission" date="2024-02" db="EMBL/GenBank/DDBJ databases">
        <title>Bacterial strain from lacustrine sediment.</title>
        <authorList>
            <person name="Petit C."/>
            <person name="Fadhlaoui K."/>
        </authorList>
    </citation>
    <scope>NUCLEOTIDE SEQUENCE [LARGE SCALE GENOMIC DNA]</scope>
    <source>
        <strain evidence="1 2">IPX-CK</strain>
    </source>
</reference>
<dbReference type="RefSeq" id="WP_342756727.1">
    <property type="nucleotide sequence ID" value="NZ_CP146256.1"/>
</dbReference>
<accession>A0ABZ3ETG2</accession>
<protein>
    <submittedName>
        <fullName evidence="1">XkdX family protein</fullName>
    </submittedName>
</protein>
<dbReference type="Pfam" id="PF09693">
    <property type="entry name" value="Phage_XkdX"/>
    <property type="match status" value="1"/>
</dbReference>
<evidence type="ECO:0000313" key="2">
    <source>
        <dbReference type="Proteomes" id="UP001451571"/>
    </source>
</evidence>
<name>A0ABZ3ETG2_9FIRM</name>
<proteinExistence type="predicted"/>
<sequence length="56" mass="6484">MAKAAKAVEHSPNFDKVKGYYDNGLWDIDRVFNAVGRWITEAEYKEITGFDYPNKN</sequence>
<gene>
    <name evidence="1" type="ORF">V6984_16650</name>
</gene>
<dbReference type="Proteomes" id="UP001451571">
    <property type="component" value="Chromosome"/>
</dbReference>
<dbReference type="EMBL" id="CP146256">
    <property type="protein sequence ID" value="XAH73120.1"/>
    <property type="molecule type" value="Genomic_DNA"/>
</dbReference>
<keyword evidence="2" id="KW-1185">Reference proteome</keyword>
<dbReference type="InterPro" id="IPR010022">
    <property type="entry name" value="XkdX"/>
</dbReference>